<proteinExistence type="predicted"/>
<sequence length="216" mass="22881">MRTMSDLRRHHTVVLRLSTAAVIGVLITVALVRVLGIAAALLAGWAALATTAVFWVVLVVWPMDAAATRAHATTEDPGRSVARVAALVGSVASLGAVAVVLVQTDRAGEVTSWILAAIALLSVAASWLLIQTDYMLRVAHLYYSDPVGGIDFNQSEDPAYSDFAYFSLGVGMGYQVGDTSVRSNEIRRLVIPQALLAYMFGAVIIGTVVNLVLDLG</sequence>
<dbReference type="Pfam" id="PF07077">
    <property type="entry name" value="DUF1345"/>
    <property type="match status" value="1"/>
</dbReference>
<evidence type="ECO:0000313" key="2">
    <source>
        <dbReference type="EMBL" id="MDN4464185.1"/>
    </source>
</evidence>
<comment type="caution">
    <text evidence="2">The sequence shown here is derived from an EMBL/GenBank/DDBJ whole genome shotgun (WGS) entry which is preliminary data.</text>
</comment>
<feature type="transmembrane region" description="Helical" evidence="1">
    <location>
        <begin position="37"/>
        <end position="61"/>
    </location>
</feature>
<feature type="transmembrane region" description="Helical" evidence="1">
    <location>
        <begin position="12"/>
        <end position="31"/>
    </location>
</feature>
<accession>A0ABT8FSL1</accession>
<feature type="transmembrane region" description="Helical" evidence="1">
    <location>
        <begin position="81"/>
        <end position="104"/>
    </location>
</feature>
<keyword evidence="1" id="KW-0472">Membrane</keyword>
<name>A0ABT8FSL1_9MICO</name>
<feature type="transmembrane region" description="Helical" evidence="1">
    <location>
        <begin position="110"/>
        <end position="130"/>
    </location>
</feature>
<gene>
    <name evidence="2" type="ORF">KZC48_07210</name>
</gene>
<evidence type="ECO:0000256" key="1">
    <source>
        <dbReference type="SAM" id="Phobius"/>
    </source>
</evidence>
<keyword evidence="3" id="KW-1185">Reference proteome</keyword>
<dbReference type="InterPro" id="IPR009781">
    <property type="entry name" value="DUF1345"/>
</dbReference>
<feature type="transmembrane region" description="Helical" evidence="1">
    <location>
        <begin position="195"/>
        <end position="213"/>
    </location>
</feature>
<protein>
    <submittedName>
        <fullName evidence="2">DUF1345 domain-containing protein</fullName>
    </submittedName>
</protein>
<evidence type="ECO:0000313" key="3">
    <source>
        <dbReference type="Proteomes" id="UP001172731"/>
    </source>
</evidence>
<organism evidence="2 3">
    <name type="scientific">Microbacterium aurantiacum</name>
    <dbReference type="NCBI Taxonomy" id="162393"/>
    <lineage>
        <taxon>Bacteria</taxon>
        <taxon>Bacillati</taxon>
        <taxon>Actinomycetota</taxon>
        <taxon>Actinomycetes</taxon>
        <taxon>Micrococcales</taxon>
        <taxon>Microbacteriaceae</taxon>
        <taxon>Microbacterium</taxon>
    </lineage>
</organism>
<reference evidence="2" key="1">
    <citation type="submission" date="2021-06" db="EMBL/GenBank/DDBJ databases">
        <title>Genome-based taxonomic framework of Microbacterium strains isolated from marine environment, the description of four new species and reclassification of four preexisting species.</title>
        <authorList>
            <person name="Lee S.D."/>
            <person name="Kim S.-M."/>
            <person name="Byeon Y.-S."/>
            <person name="Yang H.L."/>
            <person name="Kim I.S."/>
        </authorList>
    </citation>
    <scope>NUCLEOTIDE SEQUENCE</scope>
    <source>
        <strain evidence="2">KACC 20510</strain>
    </source>
</reference>
<keyword evidence="1" id="KW-1133">Transmembrane helix</keyword>
<dbReference type="EMBL" id="JAHWXI010000006">
    <property type="protein sequence ID" value="MDN4464185.1"/>
    <property type="molecule type" value="Genomic_DNA"/>
</dbReference>
<dbReference type="Proteomes" id="UP001172731">
    <property type="component" value="Unassembled WGS sequence"/>
</dbReference>
<keyword evidence="1" id="KW-0812">Transmembrane</keyword>